<organism evidence="2">
    <name type="scientific">Notodromas monacha</name>
    <dbReference type="NCBI Taxonomy" id="399045"/>
    <lineage>
        <taxon>Eukaryota</taxon>
        <taxon>Metazoa</taxon>
        <taxon>Ecdysozoa</taxon>
        <taxon>Arthropoda</taxon>
        <taxon>Crustacea</taxon>
        <taxon>Oligostraca</taxon>
        <taxon>Ostracoda</taxon>
        <taxon>Podocopa</taxon>
        <taxon>Podocopida</taxon>
        <taxon>Cypridocopina</taxon>
        <taxon>Cypridoidea</taxon>
        <taxon>Cyprididae</taxon>
        <taxon>Notodromas</taxon>
    </lineage>
</organism>
<feature type="chain" id="PRO_5036210014" evidence="1">
    <location>
        <begin position="26"/>
        <end position="223"/>
    </location>
</feature>
<protein>
    <submittedName>
        <fullName evidence="2">Uncharacterized protein</fullName>
    </submittedName>
</protein>
<evidence type="ECO:0000313" key="3">
    <source>
        <dbReference type="Proteomes" id="UP000678499"/>
    </source>
</evidence>
<keyword evidence="1" id="KW-0732">Signal</keyword>
<name>A0A7R9BGD5_9CRUS</name>
<dbReference type="AlphaFoldDB" id="A0A7R9BGD5"/>
<evidence type="ECO:0000256" key="1">
    <source>
        <dbReference type="SAM" id="SignalP"/>
    </source>
</evidence>
<feature type="signal peptide" evidence="1">
    <location>
        <begin position="1"/>
        <end position="25"/>
    </location>
</feature>
<reference evidence="2" key="1">
    <citation type="submission" date="2020-11" db="EMBL/GenBank/DDBJ databases">
        <authorList>
            <person name="Tran Van P."/>
        </authorList>
    </citation>
    <scope>NUCLEOTIDE SEQUENCE</scope>
</reference>
<evidence type="ECO:0000313" key="2">
    <source>
        <dbReference type="EMBL" id="CAD7274834.1"/>
    </source>
</evidence>
<keyword evidence="3" id="KW-1185">Reference proteome</keyword>
<sequence length="223" mass="25397">MAIALRFPLLTLTIVVAVLLVSAHAQQLLDIKKIPKRINADMCQCALSVKTDEREARHKAAQKFCEAQIGISIPDFETEVQVEVRKPLPRGLAQWTRKQVETEGVDYKCLNQLREFYFFQKKLSTFFDTLEKTVKDDYARCFGIQMKWLNPTTGDLDKVVIRQEIAGSELLNPKLRQSLELLSLTCRGKTIDDLESYIRCATKPCADPEFFELIGKKPTESGP</sequence>
<proteinExistence type="predicted"/>
<dbReference type="EMBL" id="CAJPEX010000310">
    <property type="protein sequence ID" value="CAG0914986.1"/>
    <property type="molecule type" value="Genomic_DNA"/>
</dbReference>
<accession>A0A7R9BGD5</accession>
<gene>
    <name evidence="2" type="ORF">NMOB1V02_LOCUS2654</name>
</gene>
<dbReference type="Proteomes" id="UP000678499">
    <property type="component" value="Unassembled WGS sequence"/>
</dbReference>
<dbReference type="EMBL" id="OA882347">
    <property type="protein sequence ID" value="CAD7274834.1"/>
    <property type="molecule type" value="Genomic_DNA"/>
</dbReference>